<sequence length="81" mass="8822">MRKTRASGTLCLGFTASSKIPTTATLIAEMTNSCHLGGAGSASKRSISLAKRKLQVCVLKLRAFKPNYCLFSTSSQKQRRR</sequence>
<evidence type="ECO:0000313" key="1">
    <source>
        <dbReference type="EMBL" id="KAE9327131.1"/>
    </source>
</evidence>
<gene>
    <name evidence="1" type="ORF">PF008_g16477</name>
</gene>
<comment type="caution">
    <text evidence="1">The sequence shown here is derived from an EMBL/GenBank/DDBJ whole genome shotgun (WGS) entry which is preliminary data.</text>
</comment>
<reference evidence="1 2" key="1">
    <citation type="submission" date="2018-09" db="EMBL/GenBank/DDBJ databases">
        <title>Genomic investigation of the strawberry pathogen Phytophthora fragariae indicates pathogenicity is determined by transcriptional variation in three key races.</title>
        <authorList>
            <person name="Adams T.M."/>
            <person name="Armitage A.D."/>
            <person name="Sobczyk M.K."/>
            <person name="Bates H.J."/>
            <person name="Dunwell J.M."/>
            <person name="Nellist C.F."/>
            <person name="Harrison R.J."/>
        </authorList>
    </citation>
    <scope>NUCLEOTIDE SEQUENCE [LARGE SCALE GENOMIC DNA]</scope>
    <source>
        <strain evidence="1 2">NOV-77</strain>
    </source>
</reference>
<proteinExistence type="predicted"/>
<protein>
    <submittedName>
        <fullName evidence="1">Uncharacterized protein</fullName>
    </submittedName>
</protein>
<accession>A0A6G0RC81</accession>
<dbReference type="AlphaFoldDB" id="A0A6G0RC81"/>
<evidence type="ECO:0000313" key="2">
    <source>
        <dbReference type="Proteomes" id="UP000486351"/>
    </source>
</evidence>
<name>A0A6G0RC81_9STRA</name>
<dbReference type="EMBL" id="QXFY01001134">
    <property type="protein sequence ID" value="KAE9327131.1"/>
    <property type="molecule type" value="Genomic_DNA"/>
</dbReference>
<dbReference type="Proteomes" id="UP000486351">
    <property type="component" value="Unassembled WGS sequence"/>
</dbReference>
<organism evidence="1 2">
    <name type="scientific">Phytophthora fragariae</name>
    <dbReference type="NCBI Taxonomy" id="53985"/>
    <lineage>
        <taxon>Eukaryota</taxon>
        <taxon>Sar</taxon>
        <taxon>Stramenopiles</taxon>
        <taxon>Oomycota</taxon>
        <taxon>Peronosporomycetes</taxon>
        <taxon>Peronosporales</taxon>
        <taxon>Peronosporaceae</taxon>
        <taxon>Phytophthora</taxon>
    </lineage>
</organism>